<dbReference type="Pfam" id="PF00059">
    <property type="entry name" value="Lectin_C"/>
    <property type="match status" value="1"/>
</dbReference>
<reference evidence="5" key="1">
    <citation type="submission" date="2025-08" db="UniProtKB">
        <authorList>
            <consortium name="RefSeq"/>
        </authorList>
    </citation>
    <scope>IDENTIFICATION</scope>
</reference>
<dbReference type="CDD" id="cd00037">
    <property type="entry name" value="CLECT"/>
    <property type="match status" value="1"/>
</dbReference>
<feature type="chain" id="PRO_5040953831" evidence="2">
    <location>
        <begin position="16"/>
        <end position="351"/>
    </location>
</feature>
<dbReference type="InterPro" id="IPR001304">
    <property type="entry name" value="C-type_lectin-like"/>
</dbReference>
<proteinExistence type="predicted"/>
<feature type="domain" description="C-type lectin" evidence="3">
    <location>
        <begin position="213"/>
        <end position="317"/>
    </location>
</feature>
<dbReference type="InterPro" id="IPR016186">
    <property type="entry name" value="C-type_lectin-like/link_sf"/>
</dbReference>
<evidence type="ECO:0000256" key="1">
    <source>
        <dbReference type="SAM" id="Coils"/>
    </source>
</evidence>
<dbReference type="OrthoDB" id="6285913at2759"/>
<organism evidence="4 5">
    <name type="scientific">Biomphalaria glabrata</name>
    <name type="common">Bloodfluke planorb</name>
    <name type="synonym">Freshwater snail</name>
    <dbReference type="NCBI Taxonomy" id="6526"/>
    <lineage>
        <taxon>Eukaryota</taxon>
        <taxon>Metazoa</taxon>
        <taxon>Spiralia</taxon>
        <taxon>Lophotrochozoa</taxon>
        <taxon>Mollusca</taxon>
        <taxon>Gastropoda</taxon>
        <taxon>Heterobranchia</taxon>
        <taxon>Euthyneura</taxon>
        <taxon>Panpulmonata</taxon>
        <taxon>Hygrophila</taxon>
        <taxon>Lymnaeoidea</taxon>
        <taxon>Planorbidae</taxon>
        <taxon>Biomphalaria</taxon>
    </lineage>
</organism>
<dbReference type="InterPro" id="IPR016187">
    <property type="entry name" value="CTDL_fold"/>
</dbReference>
<gene>
    <name evidence="5" type="primary">LOC129922987</name>
</gene>
<dbReference type="Gene3D" id="3.10.100.10">
    <property type="entry name" value="Mannose-Binding Protein A, subunit A"/>
    <property type="match status" value="1"/>
</dbReference>
<accession>A0A9W2YXS2</accession>
<dbReference type="SUPFAM" id="SSF56436">
    <property type="entry name" value="C-type lectin-like"/>
    <property type="match status" value="1"/>
</dbReference>
<dbReference type="Proteomes" id="UP001165740">
    <property type="component" value="Chromosome 14"/>
</dbReference>
<feature type="coiled-coil region" evidence="1">
    <location>
        <begin position="157"/>
        <end position="191"/>
    </location>
</feature>
<dbReference type="GeneID" id="129922987"/>
<dbReference type="OMA" id="ENGANDW"/>
<keyword evidence="2" id="KW-0732">Signal</keyword>
<feature type="signal peptide" evidence="2">
    <location>
        <begin position="1"/>
        <end position="15"/>
    </location>
</feature>
<dbReference type="AlphaFoldDB" id="A0A9W2YXS2"/>
<sequence>MFILVFLYLLPSFEAALVINVSPTKLDAGLSRNLNVECLSSPGEVPAMSYLTSLSLYFAKNNPETEQSDHLESQRFSYLASINSFDSIVNVETDQTSSVKYFGQINRSNASFLRLTWEYPDSRQAGVYKCEANGINVIGKPVSLTAESSVTAADPDTKRLITELQKLSRMVEEIQLRVNSSETRIEFLESESQLKFFRQQAVEEALFVVIPEFQGRKYMLTKNRLLMTADQAVMLCGMFDGYLAEIDTEAEYNYLRDHMFKPSSFDFIVTGATDDKTEGVWINRCSQSRATFFNWGIQQPQGGRLENCQCFARYDSWLQHDLTCSVFTSESVGFLCEVDKDRKQQCSASKL</sequence>
<dbReference type="RefSeq" id="XP_055867528.1">
    <property type="nucleotide sequence ID" value="XM_056011553.1"/>
</dbReference>
<evidence type="ECO:0000313" key="4">
    <source>
        <dbReference type="Proteomes" id="UP001165740"/>
    </source>
</evidence>
<protein>
    <submittedName>
        <fullName evidence="5">Uncharacterized protein LOC129922987</fullName>
    </submittedName>
</protein>
<dbReference type="PROSITE" id="PS50041">
    <property type="entry name" value="C_TYPE_LECTIN_2"/>
    <property type="match status" value="1"/>
</dbReference>
<name>A0A9W2YXS2_BIOGL</name>
<evidence type="ECO:0000259" key="3">
    <source>
        <dbReference type="PROSITE" id="PS50041"/>
    </source>
</evidence>
<keyword evidence="4" id="KW-1185">Reference proteome</keyword>
<keyword evidence="1" id="KW-0175">Coiled coil</keyword>
<evidence type="ECO:0000256" key="2">
    <source>
        <dbReference type="SAM" id="SignalP"/>
    </source>
</evidence>
<evidence type="ECO:0000313" key="5">
    <source>
        <dbReference type="RefSeq" id="XP_055867528.1"/>
    </source>
</evidence>